<dbReference type="GO" id="GO:0016020">
    <property type="term" value="C:membrane"/>
    <property type="evidence" value="ECO:0007669"/>
    <property type="project" value="UniProtKB-SubCell"/>
</dbReference>
<dbReference type="Pfam" id="PF14650">
    <property type="entry name" value="FAM75"/>
    <property type="match status" value="1"/>
</dbReference>
<dbReference type="Proteomes" id="UP000694547">
    <property type="component" value="Chromosome 10"/>
</dbReference>
<feature type="region of interest" description="Disordered" evidence="2">
    <location>
        <begin position="375"/>
        <end position="398"/>
    </location>
</feature>
<name>A0A8C8W6J1_PERMB</name>
<feature type="region of interest" description="Disordered" evidence="2">
    <location>
        <begin position="792"/>
        <end position="828"/>
    </location>
</feature>
<dbReference type="AlphaFoldDB" id="A0A8C8W6J1"/>
<feature type="compositionally biased region" description="Basic residues" evidence="2">
    <location>
        <begin position="721"/>
        <end position="731"/>
    </location>
</feature>
<keyword evidence="3" id="KW-1133">Transmembrane helix</keyword>
<evidence type="ECO:0000256" key="2">
    <source>
        <dbReference type="SAM" id="MobiDB-lite"/>
    </source>
</evidence>
<dbReference type="GO" id="GO:0007283">
    <property type="term" value="P:spermatogenesis"/>
    <property type="evidence" value="ECO:0007669"/>
    <property type="project" value="UniProtKB-KW"/>
</dbReference>
<keyword evidence="6" id="KW-1185">Reference proteome</keyword>
<dbReference type="GeneTree" id="ENSGT00950000183043"/>
<feature type="compositionally biased region" description="Basic residues" evidence="2">
    <location>
        <begin position="59"/>
        <end position="79"/>
    </location>
</feature>
<reference evidence="5 6" key="1">
    <citation type="submission" date="2018-10" db="EMBL/GenBank/DDBJ databases">
        <title>Improved assembly of the deer mouse Peromyscus maniculatus genome.</title>
        <authorList>
            <person name="Lassance J.-M."/>
            <person name="Hoekstra H.E."/>
        </authorList>
    </citation>
    <scope>NUCLEOTIDE SEQUENCE [LARGE SCALE GENOMIC DNA]</scope>
</reference>
<dbReference type="GO" id="GO:0030154">
    <property type="term" value="P:cell differentiation"/>
    <property type="evidence" value="ECO:0007669"/>
    <property type="project" value="UniProtKB-KW"/>
</dbReference>
<feature type="domain" description="SPATA31" evidence="4">
    <location>
        <begin position="100"/>
        <end position="403"/>
    </location>
</feature>
<keyword evidence="3" id="KW-0812">Transmembrane</keyword>
<evidence type="ECO:0000313" key="5">
    <source>
        <dbReference type="Ensembl" id="ENSPEMP00000036380.1"/>
    </source>
</evidence>
<proteinExistence type="inferred from homology"/>
<evidence type="ECO:0000259" key="4">
    <source>
        <dbReference type="Pfam" id="PF14650"/>
    </source>
</evidence>
<feature type="transmembrane region" description="Helical" evidence="3">
    <location>
        <begin position="21"/>
        <end position="45"/>
    </location>
</feature>
<dbReference type="Ensembl" id="ENSPEMT00000034070.1">
    <property type="protein sequence ID" value="ENSPEMP00000036380.1"/>
    <property type="gene ID" value="ENSPEMG00000027900.1"/>
</dbReference>
<feature type="compositionally biased region" description="Polar residues" evidence="2">
    <location>
        <begin position="796"/>
        <end position="816"/>
    </location>
</feature>
<feature type="region of interest" description="Disordered" evidence="2">
    <location>
        <begin position="721"/>
        <end position="760"/>
    </location>
</feature>
<feature type="region of interest" description="Disordered" evidence="2">
    <location>
        <begin position="52"/>
        <end position="87"/>
    </location>
</feature>
<evidence type="ECO:0000256" key="1">
    <source>
        <dbReference type="ARBA" id="ARBA00035009"/>
    </source>
</evidence>
<dbReference type="PANTHER" id="PTHR21859">
    <property type="entry name" value="ACROSOME-SPECIFIC PROTEIN"/>
    <property type="match status" value="1"/>
</dbReference>
<evidence type="ECO:0000256" key="3">
    <source>
        <dbReference type="SAM" id="Phobius"/>
    </source>
</evidence>
<reference evidence="5" key="3">
    <citation type="submission" date="2025-09" db="UniProtKB">
        <authorList>
            <consortium name="Ensembl"/>
        </authorList>
    </citation>
    <scope>IDENTIFICATION</scope>
</reference>
<keyword evidence="3" id="KW-0472">Membrane</keyword>
<comment type="similarity">
    <text evidence="1">Belongs to the SPATA31 family.</text>
</comment>
<dbReference type="InterPro" id="IPR039509">
    <property type="entry name" value="SPATA31"/>
</dbReference>
<feature type="region of interest" description="Disordered" evidence="2">
    <location>
        <begin position="136"/>
        <end position="165"/>
    </location>
</feature>
<accession>A0A8C8W6J1</accession>
<protein>
    <recommendedName>
        <fullName evidence="4">SPATA31 domain-containing protein</fullName>
    </recommendedName>
</protein>
<sequence>MESSLLWLKSLCDSWMSLRSIFTEMDVIFGVMCGVGFFFLLMPFLKTYPVSPPPGSRKNTPKVRRRRKKRQVKTRKKNASAKGCRDCRKNVEDTQNASQPKLYQKFSQTFWSMSSVFSESVVATAWVSRRSSSAATKTSPFCNTHGPSPALPLGQGPPQTSQAQPLPDQLVTSSLADVTEVQTLDDLLSSIPNQAFSASISGVYGTTCRDSEMKVLASLPTENWSWQQDQGSKDTIGSNVQKHQAAISQPTHNLPRDIPPAEAIRSASIAPEHCQILQQLEEPHSEYSMSKVREQGPPFKFLPSQELMQLQGHLPANSHCQSKNKPELSQPDQPFILDSKGCKLSQMMRSVPLGMPLKRGPAKCNVHDPIKEGPSFRAKDLPCTSSSTPGQGLGPRNPAMRTDQLSRVNTTQELSFLDLKTQKKLDSSIKQLRVKHRWKSYLQTLVSSDLTQPGVPASFLPQPVYPTSPSSVSKSEDCLKTATILEKLHHQDPGGTRIETVSASRLQSPLFAQSPSEVQDIQRTTLPAASQGPLKAHSVIWRSNLITGAKAYCLLAKTQKSRIIRGIGRGSLQPRTSPRIVRHEPWKMFDNMASRHPCWSDTMVEPEVRTPSSVTKQTNRILEVIKETPSPQKVTFGSSKIPNGQNINFNLRDFESVEANRNQGHFQTCPQSSSGLALKPQVLREVDFKSNEQSQSWPVGLLPDGQSAVCPTTVSLPTQHSVHRFQNRSKNPKTSQGLDDVFKRRNHRKKTQKLSVPKDKIQASNHKIFPPSEERKDCMRSRVKSQRENLGRMGLSQAQGHNSSTQSKDTVITESQPFPDMPRNKQSPERSFLKKMVRNILQYLNLHAKDKEQGDSLKNENDPSSTIQTQEVVTKDKLIYNLAARVQSLMKVMIQVVMDRLGLDIEDPSKAQWCEVESLTSQLSFSSHSSEGLYDTKKSRRVRRMSFGPHTSSKGHNHPLRYRGIGDKEQLSVDAQKACDQHQNSVKREMDFNQLPTLKGKSHSFLYRRTGDKQQSGTGSKTACDPDQIKVTSRMGYCPHNNSKEIYLCI</sequence>
<dbReference type="PANTHER" id="PTHR21859:SF60">
    <property type="entry name" value="GENE, 30302-RELATED"/>
    <property type="match status" value="1"/>
</dbReference>
<organism evidence="5 6">
    <name type="scientific">Peromyscus maniculatus bairdii</name>
    <name type="common">Prairie deer mouse</name>
    <dbReference type="NCBI Taxonomy" id="230844"/>
    <lineage>
        <taxon>Eukaryota</taxon>
        <taxon>Metazoa</taxon>
        <taxon>Chordata</taxon>
        <taxon>Craniata</taxon>
        <taxon>Vertebrata</taxon>
        <taxon>Euteleostomi</taxon>
        <taxon>Mammalia</taxon>
        <taxon>Eutheria</taxon>
        <taxon>Euarchontoglires</taxon>
        <taxon>Glires</taxon>
        <taxon>Rodentia</taxon>
        <taxon>Myomorpha</taxon>
        <taxon>Muroidea</taxon>
        <taxon>Cricetidae</taxon>
        <taxon>Neotominae</taxon>
        <taxon>Peromyscus</taxon>
    </lineage>
</organism>
<evidence type="ECO:0000313" key="6">
    <source>
        <dbReference type="Proteomes" id="UP000694547"/>
    </source>
</evidence>
<reference evidence="5" key="2">
    <citation type="submission" date="2025-08" db="UniProtKB">
        <authorList>
            <consortium name="Ensembl"/>
        </authorList>
    </citation>
    <scope>IDENTIFICATION</scope>
</reference>